<dbReference type="InterPro" id="IPR047216">
    <property type="entry name" value="Endonuclease_DUF559_bact"/>
</dbReference>
<dbReference type="Pfam" id="PF04480">
    <property type="entry name" value="DUF559"/>
    <property type="match status" value="1"/>
</dbReference>
<dbReference type="EMBL" id="CP011339">
    <property type="protein sequence ID" value="AKV66477.1"/>
    <property type="molecule type" value="Genomic_DNA"/>
</dbReference>
<proteinExistence type="predicted"/>
<evidence type="ECO:0000313" key="3">
    <source>
        <dbReference type="Proteomes" id="UP000068167"/>
    </source>
</evidence>
<keyword evidence="3" id="KW-1185">Reference proteome</keyword>
<dbReference type="KEGG" id="mpk:VL20_1304"/>
<name>A0A0K1RX48_9CHRO</name>
<dbReference type="RefSeq" id="WP_052275827.1">
    <property type="nucleotide sequence ID" value="NZ_CP011339.1"/>
</dbReference>
<protein>
    <recommendedName>
        <fullName evidence="1">DUF559 domain-containing protein</fullName>
    </recommendedName>
</protein>
<dbReference type="CDD" id="cd01038">
    <property type="entry name" value="Endonuclease_DUF559"/>
    <property type="match status" value="1"/>
</dbReference>
<accession>A0A0K1RX48</accession>
<gene>
    <name evidence="2" type="ORF">VL20_1304</name>
</gene>
<dbReference type="PANTHER" id="PTHR38590">
    <property type="entry name" value="BLL0828 PROTEIN"/>
    <property type="match status" value="1"/>
</dbReference>
<evidence type="ECO:0000259" key="1">
    <source>
        <dbReference type="Pfam" id="PF04480"/>
    </source>
</evidence>
<feature type="domain" description="DUF559" evidence="1">
    <location>
        <begin position="25"/>
        <end position="124"/>
    </location>
</feature>
<dbReference type="Proteomes" id="UP000068167">
    <property type="component" value="Chromosome"/>
</dbReference>
<organism evidence="2 3">
    <name type="scientific">Microcystis panniformis FACHB-1757</name>
    <dbReference type="NCBI Taxonomy" id="1638788"/>
    <lineage>
        <taxon>Bacteria</taxon>
        <taxon>Bacillati</taxon>
        <taxon>Cyanobacteriota</taxon>
        <taxon>Cyanophyceae</taxon>
        <taxon>Oscillatoriophycideae</taxon>
        <taxon>Chroococcales</taxon>
        <taxon>Microcystaceae</taxon>
        <taxon>Microcystis</taxon>
    </lineage>
</organism>
<evidence type="ECO:0000313" key="2">
    <source>
        <dbReference type="EMBL" id="AKV66477.1"/>
    </source>
</evidence>
<dbReference type="InterPro" id="IPR011335">
    <property type="entry name" value="Restrct_endonuc-II-like"/>
</dbReference>
<dbReference type="InterPro" id="IPR007569">
    <property type="entry name" value="DUF559"/>
</dbReference>
<reference evidence="2 3" key="1">
    <citation type="journal article" date="2016" name="Stand. Genomic Sci.">
        <title>Complete genome sequence and genomic characterization of Microcystis panniformis FACHB 1757 by third-generation sequencing.</title>
        <authorList>
            <person name="Zhang J.Y."/>
            <person name="Guan R."/>
            <person name="Zhang H.J."/>
            <person name="Li H."/>
            <person name="Xiao P."/>
            <person name="Yu G.L."/>
            <person name="Du L."/>
            <person name="Cao D.M."/>
            <person name="Zhu B.C."/>
            <person name="Li R.H."/>
            <person name="Lu Z.H."/>
        </authorList>
    </citation>
    <scope>NUCLEOTIDE SEQUENCE [LARGE SCALE GENOMIC DNA]</scope>
    <source>
        <strain evidence="2 3">FACHB-1757</strain>
    </source>
</reference>
<sequence>MEIAIVSKLKYGVYFLPYNPDLVPRAKEMRKNPTPTEKKLWAFLRQFPLKMWRQRPIDHFIVDFYCPKLKLVIEVDGEVHLTPEAMAYDARRTKVLEGYGLTVIRFTNDEVKYDFEAVCEKISGFISSLPVCTEVDDPP</sequence>
<dbReference type="Gene3D" id="3.40.960.10">
    <property type="entry name" value="VSR Endonuclease"/>
    <property type="match status" value="1"/>
</dbReference>
<dbReference type="PATRIC" id="fig|1638788.3.peg.1310"/>
<dbReference type="AlphaFoldDB" id="A0A0K1RX48"/>
<dbReference type="PANTHER" id="PTHR38590:SF1">
    <property type="entry name" value="BLL0828 PROTEIN"/>
    <property type="match status" value="1"/>
</dbReference>
<dbReference type="SUPFAM" id="SSF52980">
    <property type="entry name" value="Restriction endonuclease-like"/>
    <property type="match status" value="1"/>
</dbReference>